<name>A0AA88N223_TACVA</name>
<dbReference type="Proteomes" id="UP001187315">
    <property type="component" value="Unassembled WGS sequence"/>
</dbReference>
<dbReference type="AlphaFoldDB" id="A0AA88N223"/>
<reference evidence="2" key="1">
    <citation type="submission" date="2023-08" db="EMBL/GenBank/DDBJ databases">
        <title>Pelteobagrus vachellii genome.</title>
        <authorList>
            <person name="Liu H."/>
        </authorList>
    </citation>
    <scope>NUCLEOTIDE SEQUENCE</scope>
    <source>
        <strain evidence="2">PRFRI_2022a</strain>
        <tissue evidence="2">Muscle</tissue>
    </source>
</reference>
<feature type="region of interest" description="Disordered" evidence="1">
    <location>
        <begin position="1"/>
        <end position="29"/>
    </location>
</feature>
<protein>
    <submittedName>
        <fullName evidence="2">Uncharacterized protein</fullName>
    </submittedName>
</protein>
<evidence type="ECO:0000313" key="2">
    <source>
        <dbReference type="EMBL" id="KAK2848246.1"/>
    </source>
</evidence>
<evidence type="ECO:0000313" key="3">
    <source>
        <dbReference type="Proteomes" id="UP001187315"/>
    </source>
</evidence>
<proteinExistence type="predicted"/>
<accession>A0AA88N223</accession>
<dbReference type="EMBL" id="JAVHJS010000009">
    <property type="protein sequence ID" value="KAK2848246.1"/>
    <property type="molecule type" value="Genomic_DNA"/>
</dbReference>
<sequence length="89" mass="8796">MDTGEKVVSIAEDDGSGSGLDTTHGVTGDDALSGMEDATVATLGLYWVVGEDGTSGVTAGIGCITARGRSTSYYGAGGADRYPGSCPSN</sequence>
<evidence type="ECO:0000256" key="1">
    <source>
        <dbReference type="SAM" id="MobiDB-lite"/>
    </source>
</evidence>
<organism evidence="2 3">
    <name type="scientific">Tachysurus vachellii</name>
    <name type="common">Darkbarbel catfish</name>
    <name type="synonym">Pelteobagrus vachellii</name>
    <dbReference type="NCBI Taxonomy" id="175792"/>
    <lineage>
        <taxon>Eukaryota</taxon>
        <taxon>Metazoa</taxon>
        <taxon>Chordata</taxon>
        <taxon>Craniata</taxon>
        <taxon>Vertebrata</taxon>
        <taxon>Euteleostomi</taxon>
        <taxon>Actinopterygii</taxon>
        <taxon>Neopterygii</taxon>
        <taxon>Teleostei</taxon>
        <taxon>Ostariophysi</taxon>
        <taxon>Siluriformes</taxon>
        <taxon>Bagridae</taxon>
        <taxon>Tachysurus</taxon>
    </lineage>
</organism>
<comment type="caution">
    <text evidence="2">The sequence shown here is derived from an EMBL/GenBank/DDBJ whole genome shotgun (WGS) entry which is preliminary data.</text>
</comment>
<gene>
    <name evidence="2" type="ORF">Q7C36_009928</name>
</gene>
<keyword evidence="3" id="KW-1185">Reference proteome</keyword>